<dbReference type="OrthoDB" id="5792673at2759"/>
<keyword evidence="4" id="KW-0808">Transferase</keyword>
<dbReference type="GO" id="GO:0032259">
    <property type="term" value="P:methylation"/>
    <property type="evidence" value="ECO:0007669"/>
    <property type="project" value="UniProtKB-KW"/>
</dbReference>
<dbReference type="InterPro" id="IPR050973">
    <property type="entry name" value="H3K9_Histone-Lys_N-MTase"/>
</dbReference>
<evidence type="ECO:0008006" key="12">
    <source>
        <dbReference type="Google" id="ProtNLM"/>
    </source>
</evidence>
<evidence type="ECO:0000259" key="9">
    <source>
        <dbReference type="PROSITE" id="PS50868"/>
    </source>
</evidence>
<dbReference type="PANTHER" id="PTHR46223:SF3">
    <property type="entry name" value="HISTONE-LYSINE N-METHYLTRANSFERASE SET-23"/>
    <property type="match status" value="1"/>
</dbReference>
<dbReference type="GO" id="GO:0008168">
    <property type="term" value="F:methyltransferase activity"/>
    <property type="evidence" value="ECO:0007669"/>
    <property type="project" value="UniProtKB-KW"/>
</dbReference>
<evidence type="ECO:0000256" key="1">
    <source>
        <dbReference type="ARBA" id="ARBA00004286"/>
    </source>
</evidence>
<evidence type="ECO:0000256" key="3">
    <source>
        <dbReference type="ARBA" id="ARBA00022603"/>
    </source>
</evidence>
<dbReference type="Gramene" id="rna-gnl|WGS:JABURB|Cocit.L5395.1">
    <property type="protein sequence ID" value="cds-KAF7852255.1"/>
    <property type="gene ID" value="gene-BT93_L5395"/>
</dbReference>
<evidence type="ECO:0000313" key="11">
    <source>
        <dbReference type="Proteomes" id="UP000806378"/>
    </source>
</evidence>
<sequence>MASSKRRDLAGDEAGDARCPFLRCAELILPWLTPRELAAVSLTSAPLRRASLSVSLRRSSDAARGLEPLPVPFLNAVDSRPYAYFLYTPSSSRVLSPPNDAALPRQSWGGASRTLARSTAFPDREAEDVVGDVVLGCDCERCEGHDCACWSGDGGGQGEEEVEVVVVRSECGPGCGCGPECGNRASQRGVEVRLKIVRDEKKGWCLFADQAIEKGRFVCEYAGEFLTTKEARVRQKEYDELALSQGFSSALLVVREHLPSGKACLRINIDATKVGNVGRFINHSCDGGNLSTVLVRSTGALLPRLCFFASKDIQEGEELSFSYGEIRVRSNGLQCYCGASNCFGILPSEHT</sequence>
<name>A0A8T0D1E6_CORYI</name>
<dbReference type="EMBL" id="MU089518">
    <property type="protein sequence ID" value="KAF7852255.1"/>
    <property type="molecule type" value="Genomic_DNA"/>
</dbReference>
<keyword evidence="3" id="KW-0489">Methyltransferase</keyword>
<dbReference type="Gene3D" id="2.170.270.10">
    <property type="entry name" value="SET domain"/>
    <property type="match status" value="1"/>
</dbReference>
<evidence type="ECO:0000313" key="10">
    <source>
        <dbReference type="EMBL" id="KAF7852255.1"/>
    </source>
</evidence>
<dbReference type="PROSITE" id="PS50280">
    <property type="entry name" value="SET"/>
    <property type="match status" value="1"/>
</dbReference>
<keyword evidence="6" id="KW-0479">Metal-binding</keyword>
<keyword evidence="11" id="KW-1185">Reference proteome</keyword>
<reference evidence="10" key="1">
    <citation type="submission" date="2020-05" db="EMBL/GenBank/DDBJ databases">
        <title>WGS assembly of Corymbia citriodora subspecies variegata.</title>
        <authorList>
            <person name="Barry K."/>
            <person name="Hundley H."/>
            <person name="Shu S."/>
            <person name="Jenkins J."/>
            <person name="Grimwood J."/>
            <person name="Baten A."/>
        </authorList>
    </citation>
    <scope>NUCLEOTIDE SEQUENCE</scope>
    <source>
        <strain evidence="10">CV2-018</strain>
    </source>
</reference>
<comment type="caution">
    <text evidence="10">The sequence shown here is derived from an EMBL/GenBank/DDBJ whole genome shotgun (WGS) entry which is preliminary data.</text>
</comment>
<dbReference type="InterPro" id="IPR001214">
    <property type="entry name" value="SET_dom"/>
</dbReference>
<keyword evidence="7" id="KW-0862">Zinc</keyword>
<comment type="subcellular location">
    <subcellularLocation>
        <location evidence="1">Chromosome</location>
    </subcellularLocation>
</comment>
<dbReference type="Pfam" id="PF00856">
    <property type="entry name" value="SET"/>
    <property type="match status" value="1"/>
</dbReference>
<protein>
    <recommendedName>
        <fullName evidence="12">Histone-lysine N-methyltransferase SUVR3</fullName>
    </recommendedName>
</protein>
<keyword evidence="5" id="KW-0949">S-adenosyl-L-methionine</keyword>
<feature type="domain" description="Post-SET" evidence="9">
    <location>
        <begin position="331"/>
        <end position="347"/>
    </location>
</feature>
<dbReference type="GO" id="GO:0005694">
    <property type="term" value="C:chromosome"/>
    <property type="evidence" value="ECO:0007669"/>
    <property type="project" value="UniProtKB-SubCell"/>
</dbReference>
<evidence type="ECO:0000256" key="6">
    <source>
        <dbReference type="ARBA" id="ARBA00022723"/>
    </source>
</evidence>
<evidence type="ECO:0000256" key="2">
    <source>
        <dbReference type="ARBA" id="ARBA00022454"/>
    </source>
</evidence>
<dbReference type="PROSITE" id="PS50868">
    <property type="entry name" value="POST_SET"/>
    <property type="match status" value="1"/>
</dbReference>
<keyword evidence="2" id="KW-0158">Chromosome</keyword>
<evidence type="ECO:0000256" key="4">
    <source>
        <dbReference type="ARBA" id="ARBA00022679"/>
    </source>
</evidence>
<evidence type="ECO:0000256" key="7">
    <source>
        <dbReference type="ARBA" id="ARBA00022833"/>
    </source>
</evidence>
<proteinExistence type="predicted"/>
<dbReference type="InterPro" id="IPR003616">
    <property type="entry name" value="Post-SET_dom"/>
</dbReference>
<feature type="domain" description="SET" evidence="8">
    <location>
        <begin position="192"/>
        <end position="324"/>
    </location>
</feature>
<dbReference type="PANTHER" id="PTHR46223">
    <property type="entry name" value="HISTONE-LYSINE N-METHYLTRANSFERASE SUV39H"/>
    <property type="match status" value="1"/>
</dbReference>
<dbReference type="SUPFAM" id="SSF82199">
    <property type="entry name" value="SET domain"/>
    <property type="match status" value="1"/>
</dbReference>
<gene>
    <name evidence="10" type="ORF">BT93_L5395</name>
</gene>
<dbReference type="Proteomes" id="UP000806378">
    <property type="component" value="Unassembled WGS sequence"/>
</dbReference>
<evidence type="ECO:0000256" key="5">
    <source>
        <dbReference type="ARBA" id="ARBA00022691"/>
    </source>
</evidence>
<dbReference type="SMART" id="SM00317">
    <property type="entry name" value="SET"/>
    <property type="match status" value="1"/>
</dbReference>
<dbReference type="AlphaFoldDB" id="A0A8T0D1E6"/>
<evidence type="ECO:0000259" key="8">
    <source>
        <dbReference type="PROSITE" id="PS50280"/>
    </source>
</evidence>
<accession>A0A8T0D1E6</accession>
<organism evidence="10 11">
    <name type="scientific">Corymbia citriodora subsp. variegata</name>
    <dbReference type="NCBI Taxonomy" id="360336"/>
    <lineage>
        <taxon>Eukaryota</taxon>
        <taxon>Viridiplantae</taxon>
        <taxon>Streptophyta</taxon>
        <taxon>Embryophyta</taxon>
        <taxon>Tracheophyta</taxon>
        <taxon>Spermatophyta</taxon>
        <taxon>Magnoliopsida</taxon>
        <taxon>eudicotyledons</taxon>
        <taxon>Gunneridae</taxon>
        <taxon>Pentapetalae</taxon>
        <taxon>rosids</taxon>
        <taxon>malvids</taxon>
        <taxon>Myrtales</taxon>
        <taxon>Myrtaceae</taxon>
        <taxon>Myrtoideae</taxon>
        <taxon>Eucalypteae</taxon>
        <taxon>Corymbia</taxon>
    </lineage>
</organism>
<dbReference type="GO" id="GO:0046872">
    <property type="term" value="F:metal ion binding"/>
    <property type="evidence" value="ECO:0007669"/>
    <property type="project" value="UniProtKB-KW"/>
</dbReference>
<dbReference type="InterPro" id="IPR046341">
    <property type="entry name" value="SET_dom_sf"/>
</dbReference>